<name>A0A835U701_VANPL</name>
<comment type="caution">
    <text evidence="3">The sequence shown here is derived from an EMBL/GenBank/DDBJ whole genome shotgun (WGS) entry which is preliminary data.</text>
</comment>
<feature type="non-terminal residue" evidence="3">
    <location>
        <position position="1"/>
    </location>
</feature>
<feature type="region of interest" description="Disordered" evidence="1">
    <location>
        <begin position="1"/>
        <end position="24"/>
    </location>
</feature>
<keyword evidence="4" id="KW-1185">Reference proteome</keyword>
<reference evidence="4 5" key="1">
    <citation type="journal article" date="2020" name="Nat. Food">
        <title>A phased Vanilla planifolia genome enables genetic improvement of flavour and production.</title>
        <authorList>
            <person name="Hasing T."/>
            <person name="Tang H."/>
            <person name="Brym M."/>
            <person name="Khazi F."/>
            <person name="Huang T."/>
            <person name="Chambers A.H."/>
        </authorList>
    </citation>
    <scope>NUCLEOTIDE SEQUENCE [LARGE SCALE GENOMIC DNA]</scope>
    <source>
        <tissue evidence="3">Leaf</tissue>
    </source>
</reference>
<dbReference type="Proteomes" id="UP000636800">
    <property type="component" value="Unassembled WGS sequence"/>
</dbReference>
<evidence type="ECO:0000313" key="2">
    <source>
        <dbReference type="EMBL" id="KAG0448319.1"/>
    </source>
</evidence>
<proteinExistence type="predicted"/>
<feature type="non-terminal residue" evidence="3">
    <location>
        <position position="121"/>
    </location>
</feature>
<gene>
    <name evidence="3" type="ORF">HPP92_027828</name>
    <name evidence="2" type="ORF">HPP92_027880</name>
</gene>
<dbReference type="Proteomes" id="UP000639772">
    <property type="component" value="Unassembled WGS sequence"/>
</dbReference>
<evidence type="ECO:0000313" key="4">
    <source>
        <dbReference type="Proteomes" id="UP000636800"/>
    </source>
</evidence>
<feature type="region of interest" description="Disordered" evidence="1">
    <location>
        <begin position="46"/>
        <end position="69"/>
    </location>
</feature>
<evidence type="ECO:0000313" key="5">
    <source>
        <dbReference type="Proteomes" id="UP000639772"/>
    </source>
</evidence>
<evidence type="ECO:0000313" key="3">
    <source>
        <dbReference type="EMBL" id="KAG0448451.1"/>
    </source>
</evidence>
<protein>
    <submittedName>
        <fullName evidence="3">Uncharacterized protein</fullName>
    </submittedName>
</protein>
<accession>A0A835U701</accession>
<organism evidence="3 4">
    <name type="scientific">Vanilla planifolia</name>
    <name type="common">Vanilla</name>
    <dbReference type="NCBI Taxonomy" id="51239"/>
    <lineage>
        <taxon>Eukaryota</taxon>
        <taxon>Viridiplantae</taxon>
        <taxon>Streptophyta</taxon>
        <taxon>Embryophyta</taxon>
        <taxon>Tracheophyta</taxon>
        <taxon>Spermatophyta</taxon>
        <taxon>Magnoliopsida</taxon>
        <taxon>Liliopsida</taxon>
        <taxon>Asparagales</taxon>
        <taxon>Orchidaceae</taxon>
        <taxon>Vanilloideae</taxon>
        <taxon>Vanilleae</taxon>
        <taxon>Vanilla</taxon>
    </lineage>
</organism>
<dbReference type="AlphaFoldDB" id="A0A835U701"/>
<dbReference type="EMBL" id="JADCNL010000321">
    <property type="protein sequence ID" value="KAG0448451.1"/>
    <property type="molecule type" value="Genomic_DNA"/>
</dbReference>
<evidence type="ECO:0000256" key="1">
    <source>
        <dbReference type="SAM" id="MobiDB-lite"/>
    </source>
</evidence>
<sequence length="121" mass="13743">PPYQESTNQELGHTMPSPSLSTMHSPPHQYLFCGWLSSSFSVVDRMQDKPQDGMSSRRSMTEAPPPALLTASKPIGFCCALPLEARQRSHDRPRRYSSSQLHFNVFSSKRRGEKVKMDGFW</sequence>
<dbReference type="EMBL" id="JADCNM010000322">
    <property type="protein sequence ID" value="KAG0448319.1"/>
    <property type="molecule type" value="Genomic_DNA"/>
</dbReference>